<dbReference type="GO" id="GO:0071986">
    <property type="term" value="C:Ragulator complex"/>
    <property type="evidence" value="ECO:0007669"/>
    <property type="project" value="InterPro"/>
</dbReference>
<organism evidence="1 2">
    <name type="scientific">Wickerhamomyces ciferrii (strain ATCC 14091 / BCRC 22168 / CBS 111 / JCM 3599 / NBRC 0793 / NRRL Y-1031 F-60-10)</name>
    <name type="common">Yeast</name>
    <name type="synonym">Pichia ciferrii</name>
    <dbReference type="NCBI Taxonomy" id="1206466"/>
    <lineage>
        <taxon>Eukaryota</taxon>
        <taxon>Fungi</taxon>
        <taxon>Dikarya</taxon>
        <taxon>Ascomycota</taxon>
        <taxon>Saccharomycotina</taxon>
        <taxon>Saccharomycetes</taxon>
        <taxon>Phaffomycetales</taxon>
        <taxon>Wickerhamomycetaceae</taxon>
        <taxon>Wickerhamomyces</taxon>
    </lineage>
</organism>
<dbReference type="InterPro" id="IPR020233">
    <property type="entry name" value="Slm4"/>
</dbReference>
<gene>
    <name evidence="1" type="ORF">BN7_3485</name>
</gene>
<dbReference type="AlphaFoldDB" id="K0KFL7"/>
<dbReference type="InParanoid" id="K0KFL7"/>
<keyword evidence="2" id="KW-1185">Reference proteome</keyword>
<dbReference type="Proteomes" id="UP000009328">
    <property type="component" value="Unassembled WGS sequence"/>
</dbReference>
<evidence type="ECO:0000313" key="2">
    <source>
        <dbReference type="Proteomes" id="UP000009328"/>
    </source>
</evidence>
<dbReference type="GO" id="GO:0007165">
    <property type="term" value="P:signal transduction"/>
    <property type="evidence" value="ECO:0007669"/>
    <property type="project" value="InterPro"/>
</dbReference>
<sequence>MTMLHSRNIQDVLEQGLRPVRTTNKSLLAVSLILPSGAPLSSYINPLKQSEISITQLKMYSLYAANALSGQFGKADEEDAGDDDKDDDEIDKDVVKVETDDNTIYLKTIKETSFSVVLVCEKNYPKQIIKLKLDNLVEAFEELKDYEYSQDD</sequence>
<dbReference type="FunCoup" id="K0KFL7">
    <property type="interactions" value="35"/>
</dbReference>
<dbReference type="Gene3D" id="3.30.450.30">
    <property type="entry name" value="Dynein light chain 2a, cytoplasmic"/>
    <property type="match status" value="1"/>
</dbReference>
<dbReference type="Pfam" id="PF16818">
    <property type="entry name" value="SLM4"/>
    <property type="match status" value="1"/>
</dbReference>
<name>K0KFL7_WICCF</name>
<comment type="caution">
    <text evidence="1">The sequence shown here is derived from an EMBL/GenBank/DDBJ whole genome shotgun (WGS) entry which is preliminary data.</text>
</comment>
<dbReference type="EMBL" id="CAIF01000097">
    <property type="protein sequence ID" value="CCH43930.1"/>
    <property type="molecule type" value="Genomic_DNA"/>
</dbReference>
<reference evidence="1 2" key="1">
    <citation type="journal article" date="2012" name="Eukaryot. Cell">
        <title>Draft genome sequence of Wickerhamomyces ciferrii NRRL Y-1031 F-60-10.</title>
        <authorList>
            <person name="Schneider J."/>
            <person name="Andrea H."/>
            <person name="Blom J."/>
            <person name="Jaenicke S."/>
            <person name="Ruckert C."/>
            <person name="Schorsch C."/>
            <person name="Szczepanowski R."/>
            <person name="Farwick M."/>
            <person name="Goesmann A."/>
            <person name="Puhler A."/>
            <person name="Schaffer S."/>
            <person name="Tauch A."/>
            <person name="Kohler T."/>
            <person name="Brinkrolf K."/>
        </authorList>
    </citation>
    <scope>NUCLEOTIDE SEQUENCE [LARGE SCALE GENOMIC DNA]</scope>
    <source>
        <strain evidence="2">ATCC 14091 / BCRC 22168 / CBS 111 / JCM 3599 / NBRC 0793 / NRRL Y-1031 F-60-10</strain>
    </source>
</reference>
<accession>K0KFL7</accession>
<evidence type="ECO:0000313" key="1">
    <source>
        <dbReference type="EMBL" id="CCH43930.1"/>
    </source>
</evidence>
<proteinExistence type="predicted"/>
<protein>
    <submittedName>
        <fullName evidence="1">Uncharacterized protein</fullName>
    </submittedName>
</protein>
<dbReference type="HOGENOM" id="CLU_1723748_0_0_1"/>